<dbReference type="OrthoDB" id="16753at2759"/>
<evidence type="ECO:0000256" key="12">
    <source>
        <dbReference type="ARBA" id="ARBA00023224"/>
    </source>
</evidence>
<dbReference type="InterPro" id="IPR003287">
    <property type="entry name" value="GPCR_2_calcitonin_rcpt_fam"/>
</dbReference>
<evidence type="ECO:0000256" key="2">
    <source>
        <dbReference type="ARBA" id="ARBA00005314"/>
    </source>
</evidence>
<dbReference type="Gene3D" id="4.10.1240.10">
    <property type="entry name" value="GPCR, family 2, extracellular hormone receptor domain"/>
    <property type="match status" value="1"/>
</dbReference>
<evidence type="ECO:0000256" key="10">
    <source>
        <dbReference type="ARBA" id="ARBA00023170"/>
    </source>
</evidence>
<dbReference type="Pfam" id="PF02793">
    <property type="entry name" value="HRM"/>
    <property type="match status" value="1"/>
</dbReference>
<feature type="domain" description="G-protein coupled receptors family 2 profile 2" evidence="15">
    <location>
        <begin position="153"/>
        <end position="279"/>
    </location>
</feature>
<evidence type="ECO:0000313" key="16">
    <source>
        <dbReference type="EMBL" id="GCC20416.1"/>
    </source>
</evidence>
<keyword evidence="3" id="KW-1003">Cell membrane</keyword>
<proteinExistence type="inferred from homology"/>
<keyword evidence="5" id="KW-0732">Signal</keyword>
<dbReference type="InterPro" id="IPR036445">
    <property type="entry name" value="GPCR_2_extracell_dom_sf"/>
</dbReference>
<sequence length="349" mass="39711">SYCNRTWDGWLCWDDASAKSMSAQHCPDYYQVFDPAEKATKICTENGKWYRHPSSNRIWTNYTQCTAQTMGQVKTVWNLYYSAITGHVISIICLLLALSIFCYFKSLSCQRISLHKNLFVSYILNSIVSIIWLQVVANNQDLISRNPVSLSWFPLIPAIIHAAARSKYFNDNCWISSGTHLLYIIHGPICTALLVNLFFLLNIVRVLITKLRVTHQAQSKAYMKVVRATLILVPLLGIQYVLVPAKPKGHITGEIYEHVMHICLHYQAIPVTTIFCFYNGEVQSAFKRQWSQYKVQCSHQLTSTDISHSNATSVTEIARYMLTQPTNSNHLNSKSCPKTVAVKVPGIHM</sequence>
<dbReference type="Proteomes" id="UP000287033">
    <property type="component" value="Unassembled WGS sequence"/>
</dbReference>
<comment type="similarity">
    <text evidence="2">Belongs to the G-protein coupled receptor 2 family.</text>
</comment>
<keyword evidence="4 13" id="KW-0812">Transmembrane</keyword>
<dbReference type="EMBL" id="BEZZ01001763">
    <property type="protein sequence ID" value="GCC20416.1"/>
    <property type="molecule type" value="Genomic_DNA"/>
</dbReference>
<evidence type="ECO:0000256" key="6">
    <source>
        <dbReference type="ARBA" id="ARBA00022989"/>
    </source>
</evidence>
<keyword evidence="12" id="KW-0807">Transducer</keyword>
<keyword evidence="10" id="KW-0675">Receptor</keyword>
<evidence type="ECO:0000256" key="1">
    <source>
        <dbReference type="ARBA" id="ARBA00004651"/>
    </source>
</evidence>
<feature type="non-terminal residue" evidence="16">
    <location>
        <position position="1"/>
    </location>
</feature>
<dbReference type="PANTHER" id="PTHR45620:SF4">
    <property type="entry name" value="CALCITONIN RECEPTOR"/>
    <property type="match status" value="1"/>
</dbReference>
<feature type="domain" description="G-protein coupled receptors family 2 profile 1" evidence="14">
    <location>
        <begin position="1"/>
        <end position="69"/>
    </location>
</feature>
<comment type="caution">
    <text evidence="16">The sequence shown here is derived from an EMBL/GenBank/DDBJ whole genome shotgun (WGS) entry which is preliminary data.</text>
</comment>
<dbReference type="PRINTS" id="PR00249">
    <property type="entry name" value="GPCRSECRETIN"/>
</dbReference>
<accession>A0A401RQH9</accession>
<dbReference type="Gene3D" id="1.20.1070.10">
    <property type="entry name" value="Rhodopsin 7-helix transmembrane proteins"/>
    <property type="match status" value="2"/>
</dbReference>
<evidence type="ECO:0000256" key="3">
    <source>
        <dbReference type="ARBA" id="ARBA00022475"/>
    </source>
</evidence>
<dbReference type="Pfam" id="PF00002">
    <property type="entry name" value="7tm_2"/>
    <property type="match status" value="2"/>
</dbReference>
<evidence type="ECO:0000256" key="7">
    <source>
        <dbReference type="ARBA" id="ARBA00023040"/>
    </source>
</evidence>
<evidence type="ECO:0000256" key="9">
    <source>
        <dbReference type="ARBA" id="ARBA00023157"/>
    </source>
</evidence>
<organism evidence="16 17">
    <name type="scientific">Chiloscyllium punctatum</name>
    <name type="common">Brownbanded bambooshark</name>
    <name type="synonym">Hemiscyllium punctatum</name>
    <dbReference type="NCBI Taxonomy" id="137246"/>
    <lineage>
        <taxon>Eukaryota</taxon>
        <taxon>Metazoa</taxon>
        <taxon>Chordata</taxon>
        <taxon>Craniata</taxon>
        <taxon>Vertebrata</taxon>
        <taxon>Chondrichthyes</taxon>
        <taxon>Elasmobranchii</taxon>
        <taxon>Galeomorphii</taxon>
        <taxon>Galeoidea</taxon>
        <taxon>Orectolobiformes</taxon>
        <taxon>Hemiscylliidae</taxon>
        <taxon>Chiloscyllium</taxon>
    </lineage>
</organism>
<dbReference type="GO" id="GO:0007166">
    <property type="term" value="P:cell surface receptor signaling pathway"/>
    <property type="evidence" value="ECO:0007669"/>
    <property type="project" value="InterPro"/>
</dbReference>
<dbReference type="PROSITE" id="PS00649">
    <property type="entry name" value="G_PROTEIN_RECEP_F2_1"/>
    <property type="match status" value="1"/>
</dbReference>
<dbReference type="GO" id="GO:0001525">
    <property type="term" value="P:angiogenesis"/>
    <property type="evidence" value="ECO:0007669"/>
    <property type="project" value="TreeGrafter"/>
</dbReference>
<evidence type="ECO:0000259" key="15">
    <source>
        <dbReference type="PROSITE" id="PS50261"/>
    </source>
</evidence>
<dbReference type="AlphaFoldDB" id="A0A401RQH9"/>
<dbReference type="GO" id="GO:0007189">
    <property type="term" value="P:adenylate cyclase-activating G protein-coupled receptor signaling pathway"/>
    <property type="evidence" value="ECO:0007669"/>
    <property type="project" value="TreeGrafter"/>
</dbReference>
<dbReference type="PANTHER" id="PTHR45620">
    <property type="entry name" value="PDF RECEPTOR-LIKE PROTEIN-RELATED"/>
    <property type="match status" value="1"/>
</dbReference>
<dbReference type="PROSITE" id="PS50227">
    <property type="entry name" value="G_PROTEIN_RECEP_F2_3"/>
    <property type="match status" value="1"/>
</dbReference>
<keyword evidence="7" id="KW-0297">G-protein coupled receptor</keyword>
<keyword evidence="17" id="KW-1185">Reference proteome</keyword>
<reference evidence="16 17" key="1">
    <citation type="journal article" date="2018" name="Nat. Ecol. Evol.">
        <title>Shark genomes provide insights into elasmobranch evolution and the origin of vertebrates.</title>
        <authorList>
            <person name="Hara Y"/>
            <person name="Yamaguchi K"/>
            <person name="Onimaru K"/>
            <person name="Kadota M"/>
            <person name="Koyanagi M"/>
            <person name="Keeley SD"/>
            <person name="Tatsumi K"/>
            <person name="Tanaka K"/>
            <person name="Motone F"/>
            <person name="Kageyama Y"/>
            <person name="Nozu R"/>
            <person name="Adachi N"/>
            <person name="Nishimura O"/>
            <person name="Nakagawa R"/>
            <person name="Tanegashima C"/>
            <person name="Kiyatake I"/>
            <person name="Matsumoto R"/>
            <person name="Murakumo K"/>
            <person name="Nishida K"/>
            <person name="Terakita A"/>
            <person name="Kuratani S"/>
            <person name="Sato K"/>
            <person name="Hyodo S Kuraku.S."/>
        </authorList>
    </citation>
    <scope>NUCLEOTIDE SEQUENCE [LARGE SCALE GENOMIC DNA]</scope>
</reference>
<feature type="transmembrane region" description="Helical" evidence="13">
    <location>
        <begin position="79"/>
        <end position="104"/>
    </location>
</feature>
<name>A0A401RQH9_CHIPU</name>
<feature type="transmembrane region" description="Helical" evidence="13">
    <location>
        <begin position="225"/>
        <end position="243"/>
    </location>
</feature>
<evidence type="ECO:0008006" key="18">
    <source>
        <dbReference type="Google" id="ProtNLM"/>
    </source>
</evidence>
<keyword evidence="8 13" id="KW-0472">Membrane</keyword>
<evidence type="ECO:0000256" key="13">
    <source>
        <dbReference type="SAM" id="Phobius"/>
    </source>
</evidence>
<dbReference type="PROSITE" id="PS50261">
    <property type="entry name" value="G_PROTEIN_RECEP_F2_4"/>
    <property type="match status" value="1"/>
</dbReference>
<dbReference type="InterPro" id="IPR050332">
    <property type="entry name" value="GPCR_2"/>
</dbReference>
<dbReference type="GO" id="GO:0005886">
    <property type="term" value="C:plasma membrane"/>
    <property type="evidence" value="ECO:0007669"/>
    <property type="project" value="UniProtKB-SubCell"/>
</dbReference>
<gene>
    <name evidence="16" type="ORF">chiPu_0018976</name>
</gene>
<evidence type="ECO:0000259" key="14">
    <source>
        <dbReference type="PROSITE" id="PS50227"/>
    </source>
</evidence>
<dbReference type="SMART" id="SM00008">
    <property type="entry name" value="HormR"/>
    <property type="match status" value="1"/>
</dbReference>
<protein>
    <recommendedName>
        <fullName evidence="18">Calcitonin receptor</fullName>
    </recommendedName>
</protein>
<evidence type="ECO:0000256" key="8">
    <source>
        <dbReference type="ARBA" id="ARBA00023136"/>
    </source>
</evidence>
<dbReference type="PRINTS" id="PR01350">
    <property type="entry name" value="CTRFAMILY"/>
</dbReference>
<dbReference type="InterPro" id="IPR017983">
    <property type="entry name" value="GPCR_2_secretin-like_CS"/>
</dbReference>
<dbReference type="OMA" id="LWIIYGP"/>
<dbReference type="SUPFAM" id="SSF111418">
    <property type="entry name" value="Hormone receptor domain"/>
    <property type="match status" value="1"/>
</dbReference>
<feature type="transmembrane region" description="Helical" evidence="13">
    <location>
        <begin position="116"/>
        <end position="137"/>
    </location>
</feature>
<keyword evidence="9" id="KW-1015">Disulfide bond</keyword>
<feature type="transmembrane region" description="Helical" evidence="13">
    <location>
        <begin position="181"/>
        <end position="204"/>
    </location>
</feature>
<dbReference type="InterPro" id="IPR000832">
    <property type="entry name" value="GPCR_2_secretin-like"/>
</dbReference>
<evidence type="ECO:0000256" key="5">
    <source>
        <dbReference type="ARBA" id="ARBA00022729"/>
    </source>
</evidence>
<evidence type="ECO:0000256" key="4">
    <source>
        <dbReference type="ARBA" id="ARBA00022692"/>
    </source>
</evidence>
<dbReference type="GO" id="GO:0001635">
    <property type="term" value="F:calcitonin gene-related peptide receptor activity"/>
    <property type="evidence" value="ECO:0007669"/>
    <property type="project" value="TreeGrafter"/>
</dbReference>
<keyword evidence="6 13" id="KW-1133">Transmembrane helix</keyword>
<dbReference type="GO" id="GO:0004948">
    <property type="term" value="F:calcitonin receptor activity"/>
    <property type="evidence" value="ECO:0007669"/>
    <property type="project" value="InterPro"/>
</dbReference>
<dbReference type="STRING" id="137246.A0A401RQH9"/>
<dbReference type="GO" id="GO:0001605">
    <property type="term" value="F:adrenomedullin receptor activity"/>
    <property type="evidence" value="ECO:0007669"/>
    <property type="project" value="TreeGrafter"/>
</dbReference>
<keyword evidence="11" id="KW-0325">Glycoprotein</keyword>
<dbReference type="InterPro" id="IPR001879">
    <property type="entry name" value="GPCR_2_extracellular_dom"/>
</dbReference>
<feature type="transmembrane region" description="Helical" evidence="13">
    <location>
        <begin position="255"/>
        <end position="278"/>
    </location>
</feature>
<comment type="subcellular location">
    <subcellularLocation>
        <location evidence="1">Cell membrane</location>
        <topology evidence="1">Multi-pass membrane protein</topology>
    </subcellularLocation>
</comment>
<evidence type="ECO:0000256" key="11">
    <source>
        <dbReference type="ARBA" id="ARBA00023180"/>
    </source>
</evidence>
<dbReference type="InterPro" id="IPR017981">
    <property type="entry name" value="GPCR_2-like_7TM"/>
</dbReference>
<evidence type="ECO:0000313" key="17">
    <source>
        <dbReference type="Proteomes" id="UP000287033"/>
    </source>
</evidence>